<proteinExistence type="predicted"/>
<name>A0A4U6XW33_9PEZI</name>
<organism evidence="1 2">
    <name type="scientific">Colletotrichum tanaceti</name>
    <dbReference type="NCBI Taxonomy" id="1306861"/>
    <lineage>
        <taxon>Eukaryota</taxon>
        <taxon>Fungi</taxon>
        <taxon>Dikarya</taxon>
        <taxon>Ascomycota</taxon>
        <taxon>Pezizomycotina</taxon>
        <taxon>Sordariomycetes</taxon>
        <taxon>Hypocreomycetidae</taxon>
        <taxon>Glomerellales</taxon>
        <taxon>Glomerellaceae</taxon>
        <taxon>Colletotrichum</taxon>
        <taxon>Colletotrichum destructivum species complex</taxon>
    </lineage>
</organism>
<sequence>MPKKLFPPVSPSSARACTVFEMEQNKGQMVHTIPRPSARPVTFLGDALIWLMMQYVARKYQADSIDENFFRSPVFGWGPFSAALSSPYLYPSFFAATRHSPPPSPSLLLLLILMLHHTMHPCLPCPRCDKCFLC</sequence>
<keyword evidence="2" id="KW-1185">Reference proteome</keyword>
<accession>A0A4U6XW33</accession>
<dbReference type="EMBL" id="PJEX01000001">
    <property type="protein sequence ID" value="TKW60265.1"/>
    <property type="molecule type" value="Genomic_DNA"/>
</dbReference>
<dbReference type="Proteomes" id="UP000310108">
    <property type="component" value="Unassembled WGS sequence"/>
</dbReference>
<reference evidence="1 2" key="1">
    <citation type="journal article" date="2019" name="PLoS ONE">
        <title>Comparative genome analysis indicates high evolutionary potential of pathogenicity genes in Colletotrichum tanaceti.</title>
        <authorList>
            <person name="Lelwala R.V."/>
            <person name="Korhonen P.K."/>
            <person name="Young N.D."/>
            <person name="Scott J.B."/>
            <person name="Ades P.A."/>
            <person name="Gasser R.B."/>
            <person name="Taylor P.W.J."/>
        </authorList>
    </citation>
    <scope>NUCLEOTIDE SEQUENCE [LARGE SCALE GENOMIC DNA]</scope>
    <source>
        <strain evidence="1">BRIP57314</strain>
    </source>
</reference>
<evidence type="ECO:0000313" key="2">
    <source>
        <dbReference type="Proteomes" id="UP000310108"/>
    </source>
</evidence>
<dbReference type="AlphaFoldDB" id="A0A4U6XW33"/>
<gene>
    <name evidence="1" type="ORF">CTA1_4715</name>
</gene>
<evidence type="ECO:0000313" key="1">
    <source>
        <dbReference type="EMBL" id="TKW60265.1"/>
    </source>
</evidence>
<comment type="caution">
    <text evidence="1">The sequence shown here is derived from an EMBL/GenBank/DDBJ whole genome shotgun (WGS) entry which is preliminary data.</text>
</comment>
<protein>
    <submittedName>
        <fullName evidence="1">Uncharacterized protein</fullName>
    </submittedName>
</protein>